<dbReference type="EMBL" id="CAMXCT030001157">
    <property type="protein sequence ID" value="CAL4774652.1"/>
    <property type="molecule type" value="Genomic_DNA"/>
</dbReference>
<feature type="chain" id="PRO_5043270255" evidence="1">
    <location>
        <begin position="19"/>
        <end position="255"/>
    </location>
</feature>
<dbReference type="AlphaFoldDB" id="A0A9P1C9F7"/>
<name>A0A9P1C9F7_9DINO</name>
<sequence>MQRFSIFHVLLCFGLVAGQDFRQKKCDFIRREMEGGHKEWMKHQGWYKRLARLCNLPMDEAPMSSMPMIMARPAQSSSMEMRMPMQMQVPSQVSGGLQNAIGWAKQAAASPAGEELKDDAKKLAEKAKTAFEHQDTQELKEGAAEFMNNIKTLWEKNTDEATKKKAALLIGKAEKLLSGKAKEELATGLKLAHVAEKQIEGAPEAKMAKEFLKNSDVAKKVFDQLPKSGFDPKQAEELAAVAKKNLEKYGGSVQV</sequence>
<evidence type="ECO:0000313" key="2">
    <source>
        <dbReference type="EMBL" id="CAI3987340.1"/>
    </source>
</evidence>
<keyword evidence="1" id="KW-0732">Signal</keyword>
<proteinExistence type="predicted"/>
<organism evidence="2">
    <name type="scientific">Cladocopium goreaui</name>
    <dbReference type="NCBI Taxonomy" id="2562237"/>
    <lineage>
        <taxon>Eukaryota</taxon>
        <taxon>Sar</taxon>
        <taxon>Alveolata</taxon>
        <taxon>Dinophyceae</taxon>
        <taxon>Suessiales</taxon>
        <taxon>Symbiodiniaceae</taxon>
        <taxon>Cladocopium</taxon>
    </lineage>
</organism>
<dbReference type="OrthoDB" id="10333142at2759"/>
<reference evidence="2" key="1">
    <citation type="submission" date="2022-10" db="EMBL/GenBank/DDBJ databases">
        <authorList>
            <person name="Chen Y."/>
            <person name="Dougan E. K."/>
            <person name="Chan C."/>
            <person name="Rhodes N."/>
            <person name="Thang M."/>
        </authorList>
    </citation>
    <scope>NUCLEOTIDE SEQUENCE</scope>
</reference>
<keyword evidence="4" id="KW-1185">Reference proteome</keyword>
<protein>
    <submittedName>
        <fullName evidence="2">Uncharacterized protein</fullName>
    </submittedName>
</protein>
<evidence type="ECO:0000313" key="3">
    <source>
        <dbReference type="EMBL" id="CAL4774652.1"/>
    </source>
</evidence>
<dbReference type="EMBL" id="CAMXCT010001157">
    <property type="protein sequence ID" value="CAI3987340.1"/>
    <property type="molecule type" value="Genomic_DNA"/>
</dbReference>
<reference evidence="3 4" key="2">
    <citation type="submission" date="2024-05" db="EMBL/GenBank/DDBJ databases">
        <authorList>
            <person name="Chen Y."/>
            <person name="Shah S."/>
            <person name="Dougan E. K."/>
            <person name="Thang M."/>
            <person name="Chan C."/>
        </authorList>
    </citation>
    <scope>NUCLEOTIDE SEQUENCE [LARGE SCALE GENOMIC DNA]</scope>
</reference>
<evidence type="ECO:0000256" key="1">
    <source>
        <dbReference type="SAM" id="SignalP"/>
    </source>
</evidence>
<dbReference type="Proteomes" id="UP001152797">
    <property type="component" value="Unassembled WGS sequence"/>
</dbReference>
<feature type="signal peptide" evidence="1">
    <location>
        <begin position="1"/>
        <end position="18"/>
    </location>
</feature>
<comment type="caution">
    <text evidence="2">The sequence shown here is derived from an EMBL/GenBank/DDBJ whole genome shotgun (WGS) entry which is preliminary data.</text>
</comment>
<accession>A0A9P1C9F7</accession>
<evidence type="ECO:0000313" key="4">
    <source>
        <dbReference type="Proteomes" id="UP001152797"/>
    </source>
</evidence>
<gene>
    <name evidence="2" type="ORF">C1SCF055_LOCUS14622</name>
</gene>
<dbReference type="EMBL" id="CAMXCT020001157">
    <property type="protein sequence ID" value="CAL1140715.1"/>
    <property type="molecule type" value="Genomic_DNA"/>
</dbReference>